<reference evidence="1 2" key="1">
    <citation type="journal article" date="2018" name="PLoS Genet.">
        <title>Population sequencing reveals clonal diversity and ancestral inbreeding in the grapevine cultivar Chardonnay.</title>
        <authorList>
            <person name="Roach M.J."/>
            <person name="Johnson D.L."/>
            <person name="Bohlmann J."/>
            <person name="van Vuuren H.J."/>
            <person name="Jones S.J."/>
            <person name="Pretorius I.S."/>
            <person name="Schmidt S.A."/>
            <person name="Borneman A.R."/>
        </authorList>
    </citation>
    <scope>NUCLEOTIDE SEQUENCE [LARGE SCALE GENOMIC DNA]</scope>
    <source>
        <strain evidence="2">cv. Chardonnay</strain>
        <tissue evidence="1">Leaf</tissue>
    </source>
</reference>
<dbReference type="EMBL" id="QGNW01001402">
    <property type="protein sequence ID" value="RVW42549.1"/>
    <property type="molecule type" value="Genomic_DNA"/>
</dbReference>
<gene>
    <name evidence="1" type="ORF">CK203_085377</name>
</gene>
<protein>
    <submittedName>
        <fullName evidence="1">Uncharacterized protein</fullName>
    </submittedName>
</protein>
<comment type="caution">
    <text evidence="1">The sequence shown here is derived from an EMBL/GenBank/DDBJ whole genome shotgun (WGS) entry which is preliminary data.</text>
</comment>
<accession>A0A438E4F1</accession>
<organism evidence="1 2">
    <name type="scientific">Vitis vinifera</name>
    <name type="common">Grape</name>
    <dbReference type="NCBI Taxonomy" id="29760"/>
    <lineage>
        <taxon>Eukaryota</taxon>
        <taxon>Viridiplantae</taxon>
        <taxon>Streptophyta</taxon>
        <taxon>Embryophyta</taxon>
        <taxon>Tracheophyta</taxon>
        <taxon>Spermatophyta</taxon>
        <taxon>Magnoliopsida</taxon>
        <taxon>eudicotyledons</taxon>
        <taxon>Gunneridae</taxon>
        <taxon>Pentapetalae</taxon>
        <taxon>rosids</taxon>
        <taxon>Vitales</taxon>
        <taxon>Vitaceae</taxon>
        <taxon>Viteae</taxon>
        <taxon>Vitis</taxon>
    </lineage>
</organism>
<sequence length="69" mass="7538">MVHSGSSIKNPPMHADECIWGAGCAVARCRNWFHDHQHDMKTSRASISCLLQTGAIQLGQSARVGLLFC</sequence>
<evidence type="ECO:0000313" key="1">
    <source>
        <dbReference type="EMBL" id="RVW42549.1"/>
    </source>
</evidence>
<evidence type="ECO:0000313" key="2">
    <source>
        <dbReference type="Proteomes" id="UP000288805"/>
    </source>
</evidence>
<name>A0A438E4F1_VITVI</name>
<dbReference type="AlphaFoldDB" id="A0A438E4F1"/>
<proteinExistence type="predicted"/>
<dbReference type="Proteomes" id="UP000288805">
    <property type="component" value="Unassembled WGS sequence"/>
</dbReference>